<reference evidence="2" key="1">
    <citation type="journal article" date="2022" name="bioRxiv">
        <title>Sequencing and chromosome-scale assembly of the giantPleurodeles waltlgenome.</title>
        <authorList>
            <person name="Brown T."/>
            <person name="Elewa A."/>
            <person name="Iarovenko S."/>
            <person name="Subramanian E."/>
            <person name="Araus A.J."/>
            <person name="Petzold A."/>
            <person name="Susuki M."/>
            <person name="Suzuki K.-i.T."/>
            <person name="Hayashi T."/>
            <person name="Toyoda A."/>
            <person name="Oliveira C."/>
            <person name="Osipova E."/>
            <person name="Leigh N.D."/>
            <person name="Simon A."/>
            <person name="Yun M.H."/>
        </authorList>
    </citation>
    <scope>NUCLEOTIDE SEQUENCE</scope>
    <source>
        <strain evidence="2">20211129_DDA</strain>
        <tissue evidence="2">Liver</tissue>
    </source>
</reference>
<dbReference type="AlphaFoldDB" id="A0AAV7TS89"/>
<evidence type="ECO:0000313" key="3">
    <source>
        <dbReference type="Proteomes" id="UP001066276"/>
    </source>
</evidence>
<sequence length="150" mass="16880">MLKRDQGTGMLPDRPFIGSVESGVMPNKWYDAVMRPVLKKPHPGPRDVNNYRPIFLLPVLGKNWENHINQNLANHLEENQLLYPSQMGFRAQHSTESALLAGTEELKYVLDQGEAAAIILLDLSAAFDTVNHKILVQRLKEVGVQDKALK</sequence>
<dbReference type="Pfam" id="PF00078">
    <property type="entry name" value="RVT_1"/>
    <property type="match status" value="1"/>
</dbReference>
<evidence type="ECO:0000313" key="2">
    <source>
        <dbReference type="EMBL" id="KAJ1179293.1"/>
    </source>
</evidence>
<organism evidence="2 3">
    <name type="scientific">Pleurodeles waltl</name>
    <name type="common">Iberian ribbed newt</name>
    <dbReference type="NCBI Taxonomy" id="8319"/>
    <lineage>
        <taxon>Eukaryota</taxon>
        <taxon>Metazoa</taxon>
        <taxon>Chordata</taxon>
        <taxon>Craniata</taxon>
        <taxon>Vertebrata</taxon>
        <taxon>Euteleostomi</taxon>
        <taxon>Amphibia</taxon>
        <taxon>Batrachia</taxon>
        <taxon>Caudata</taxon>
        <taxon>Salamandroidea</taxon>
        <taxon>Salamandridae</taxon>
        <taxon>Pleurodelinae</taxon>
        <taxon>Pleurodeles</taxon>
    </lineage>
</organism>
<dbReference type="PANTHER" id="PTHR19446">
    <property type="entry name" value="REVERSE TRANSCRIPTASES"/>
    <property type="match status" value="1"/>
</dbReference>
<comment type="caution">
    <text evidence="2">The sequence shown here is derived from an EMBL/GenBank/DDBJ whole genome shotgun (WGS) entry which is preliminary data.</text>
</comment>
<dbReference type="EMBL" id="JANPWB010000006">
    <property type="protein sequence ID" value="KAJ1179293.1"/>
    <property type="molecule type" value="Genomic_DNA"/>
</dbReference>
<name>A0AAV7TS89_PLEWA</name>
<protein>
    <recommendedName>
        <fullName evidence="1">Reverse transcriptase domain-containing protein</fullName>
    </recommendedName>
</protein>
<evidence type="ECO:0000259" key="1">
    <source>
        <dbReference type="PROSITE" id="PS50878"/>
    </source>
</evidence>
<dbReference type="InterPro" id="IPR000477">
    <property type="entry name" value="RT_dom"/>
</dbReference>
<gene>
    <name evidence="2" type="ORF">NDU88_004527</name>
</gene>
<feature type="domain" description="Reverse transcriptase" evidence="1">
    <location>
        <begin position="18"/>
        <end position="150"/>
    </location>
</feature>
<dbReference type="PROSITE" id="PS50878">
    <property type="entry name" value="RT_POL"/>
    <property type="match status" value="1"/>
</dbReference>
<accession>A0AAV7TS89</accession>
<proteinExistence type="predicted"/>
<keyword evidence="3" id="KW-1185">Reference proteome</keyword>
<dbReference type="Proteomes" id="UP001066276">
    <property type="component" value="Chromosome 3_2"/>
</dbReference>